<proteinExistence type="predicted"/>
<evidence type="ECO:0000313" key="2">
    <source>
        <dbReference type="EMBL" id="CAG7565198.1"/>
    </source>
</evidence>
<keyword evidence="1" id="KW-1133">Transmembrane helix</keyword>
<dbReference type="Proteomes" id="UP000693738">
    <property type="component" value="Unassembled WGS sequence"/>
</dbReference>
<comment type="caution">
    <text evidence="2">The sequence shown here is derived from an EMBL/GenBank/DDBJ whole genome shotgun (WGS) entry which is preliminary data.</text>
</comment>
<dbReference type="AlphaFoldDB" id="A0A8J2JCK1"/>
<keyword evidence="1" id="KW-0812">Transmembrane</keyword>
<feature type="transmembrane region" description="Helical" evidence="1">
    <location>
        <begin position="57"/>
        <end position="77"/>
    </location>
</feature>
<gene>
    <name evidence="2" type="ORF">FEQUK3_LOCUS10923</name>
</gene>
<protein>
    <submittedName>
        <fullName evidence="2">Uncharacterized protein</fullName>
    </submittedName>
</protein>
<accession>A0A8J2JCK1</accession>
<feature type="transmembrane region" description="Helical" evidence="1">
    <location>
        <begin position="23"/>
        <end position="45"/>
    </location>
</feature>
<keyword evidence="1" id="KW-0472">Membrane</keyword>
<sequence>MDNRRMNITAEQAARSHEDKSDIALGVAVGLMVWGLVLVTIRLCCRRIIRSMGWDDLFVVMGLVSIACYWLDCQYVLQYPTPTLLTGLVTMYGLGKHDWTLTPDQLILYGRVRDPLK</sequence>
<evidence type="ECO:0000313" key="3">
    <source>
        <dbReference type="Proteomes" id="UP000693738"/>
    </source>
</evidence>
<evidence type="ECO:0000256" key="1">
    <source>
        <dbReference type="SAM" id="Phobius"/>
    </source>
</evidence>
<organism evidence="2 3">
    <name type="scientific">Fusarium equiseti</name>
    <name type="common">Fusarium scirpi</name>
    <dbReference type="NCBI Taxonomy" id="61235"/>
    <lineage>
        <taxon>Eukaryota</taxon>
        <taxon>Fungi</taxon>
        <taxon>Dikarya</taxon>
        <taxon>Ascomycota</taxon>
        <taxon>Pezizomycotina</taxon>
        <taxon>Sordariomycetes</taxon>
        <taxon>Hypocreomycetidae</taxon>
        <taxon>Hypocreales</taxon>
        <taxon>Nectriaceae</taxon>
        <taxon>Fusarium</taxon>
        <taxon>Fusarium incarnatum-equiseti species complex</taxon>
    </lineage>
</organism>
<reference evidence="2" key="1">
    <citation type="submission" date="2021-05" db="EMBL/GenBank/DDBJ databases">
        <authorList>
            <person name="Khan N."/>
        </authorList>
    </citation>
    <scope>NUCLEOTIDE SEQUENCE</scope>
</reference>
<dbReference type="EMBL" id="CAJSTJ010000176">
    <property type="protein sequence ID" value="CAG7565198.1"/>
    <property type="molecule type" value="Genomic_DNA"/>
</dbReference>
<name>A0A8J2JCK1_FUSEQ</name>